<dbReference type="Proteomes" id="UP000011682">
    <property type="component" value="Unassembled WGS sequence"/>
</dbReference>
<dbReference type="InterPro" id="IPR025951">
    <property type="entry name" value="GXWXG_dom"/>
</dbReference>
<evidence type="ECO:0000259" key="2">
    <source>
        <dbReference type="Pfam" id="PF14232"/>
    </source>
</evidence>
<sequence length="190" mass="20648">MTAKRAQRTLDQLAAGTTLAEALDVYDSLAPATPTQMIGSWKGTGINTGNPFDGLLEHFGWHGKRFESLDEAHPLIFRSGQGRLVSVNPGLMPIGLVARHGQRFLGSGWATAFRLARPLLTTTAPKARLRPVEYRGVVSMAMSYDQLPIIDVFRSVDEDTLMGAMDMRGLAAPFMFVLRRETDSAAGSVA</sequence>
<dbReference type="RefSeq" id="WP_002626097.1">
    <property type="nucleotide sequence ID" value="NZ_ANAH02000065.1"/>
</dbReference>
<dbReference type="AlphaFoldDB" id="S9P147"/>
<feature type="domain" description="DUF4334" evidence="2">
    <location>
        <begin position="125"/>
        <end position="180"/>
    </location>
</feature>
<keyword evidence="4" id="KW-1185">Reference proteome</keyword>
<dbReference type="Gene3D" id="2.40.128.580">
    <property type="entry name" value="GXWXG domain"/>
    <property type="match status" value="1"/>
</dbReference>
<dbReference type="eggNOG" id="ENOG503287S">
    <property type="taxonomic scope" value="Bacteria"/>
</dbReference>
<dbReference type="EMBL" id="ANAH02000065">
    <property type="protein sequence ID" value="EPX56856.1"/>
    <property type="molecule type" value="Genomic_DNA"/>
</dbReference>
<dbReference type="Pfam" id="PF14231">
    <property type="entry name" value="GXWXG"/>
    <property type="match status" value="1"/>
</dbReference>
<evidence type="ECO:0000313" key="3">
    <source>
        <dbReference type="EMBL" id="EPX56856.1"/>
    </source>
</evidence>
<dbReference type="Pfam" id="PF14232">
    <property type="entry name" value="DUF4334"/>
    <property type="match status" value="1"/>
</dbReference>
<accession>S9P147</accession>
<feature type="domain" description="GXWXG" evidence="1">
    <location>
        <begin position="25"/>
        <end position="82"/>
    </location>
</feature>
<protein>
    <recommendedName>
        <fullName evidence="5">DUF4334 domain-containing protein</fullName>
    </recommendedName>
</protein>
<proteinExistence type="predicted"/>
<dbReference type="InterPro" id="IPR025568">
    <property type="entry name" value="DUF4334"/>
</dbReference>
<name>S9P147_CYSF2</name>
<evidence type="ECO:0000313" key="4">
    <source>
        <dbReference type="Proteomes" id="UP000011682"/>
    </source>
</evidence>
<reference evidence="3" key="1">
    <citation type="submission" date="2013-05" db="EMBL/GenBank/DDBJ databases">
        <title>Genome assembly of Cystobacter fuscus DSM 2262.</title>
        <authorList>
            <person name="Sharma G."/>
            <person name="Khatri I."/>
            <person name="Kaur C."/>
            <person name="Mayilraj S."/>
            <person name="Subramanian S."/>
        </authorList>
    </citation>
    <scope>NUCLEOTIDE SEQUENCE [LARGE SCALE GENOMIC DNA]</scope>
    <source>
        <strain evidence="3">DSM 2262</strain>
    </source>
</reference>
<comment type="caution">
    <text evidence="3">The sequence shown here is derived from an EMBL/GenBank/DDBJ whole genome shotgun (WGS) entry which is preliminary data.</text>
</comment>
<gene>
    <name evidence="3" type="ORF">D187_007291</name>
</gene>
<evidence type="ECO:0008006" key="5">
    <source>
        <dbReference type="Google" id="ProtNLM"/>
    </source>
</evidence>
<dbReference type="OrthoDB" id="8905397at2"/>
<organism evidence="3 4">
    <name type="scientific">Cystobacter fuscus (strain ATCC 25194 / DSM 2262 / NBRC 100088 / M29)</name>
    <dbReference type="NCBI Taxonomy" id="1242864"/>
    <lineage>
        <taxon>Bacteria</taxon>
        <taxon>Pseudomonadati</taxon>
        <taxon>Myxococcota</taxon>
        <taxon>Myxococcia</taxon>
        <taxon>Myxococcales</taxon>
        <taxon>Cystobacterineae</taxon>
        <taxon>Archangiaceae</taxon>
        <taxon>Cystobacter</taxon>
    </lineage>
</organism>
<evidence type="ECO:0000259" key="1">
    <source>
        <dbReference type="Pfam" id="PF14231"/>
    </source>
</evidence>